<comment type="caution">
    <text evidence="2">The sequence shown here is derived from an EMBL/GenBank/DDBJ whole genome shotgun (WGS) entry which is preliminary data.</text>
</comment>
<dbReference type="EMBL" id="JASPKY010000575">
    <property type="protein sequence ID" value="KAK9692604.1"/>
    <property type="molecule type" value="Genomic_DNA"/>
</dbReference>
<dbReference type="GO" id="GO:0004518">
    <property type="term" value="F:nuclease activity"/>
    <property type="evidence" value="ECO:0007669"/>
    <property type="project" value="TreeGrafter"/>
</dbReference>
<dbReference type="FunFam" id="2.40.50.90:FF:000018">
    <property type="entry name" value="Ribonuclease"/>
    <property type="match status" value="1"/>
</dbReference>
<organism evidence="2 3">
    <name type="scientific">Popillia japonica</name>
    <name type="common">Japanese beetle</name>
    <dbReference type="NCBI Taxonomy" id="7064"/>
    <lineage>
        <taxon>Eukaryota</taxon>
        <taxon>Metazoa</taxon>
        <taxon>Ecdysozoa</taxon>
        <taxon>Arthropoda</taxon>
        <taxon>Hexapoda</taxon>
        <taxon>Insecta</taxon>
        <taxon>Pterygota</taxon>
        <taxon>Neoptera</taxon>
        <taxon>Endopterygota</taxon>
        <taxon>Coleoptera</taxon>
        <taxon>Polyphaga</taxon>
        <taxon>Scarabaeiformia</taxon>
        <taxon>Scarabaeidae</taxon>
        <taxon>Rutelinae</taxon>
        <taxon>Popillia</taxon>
    </lineage>
</organism>
<dbReference type="InterPro" id="IPR016071">
    <property type="entry name" value="Staphylococal_nuclease_OB-fold"/>
</dbReference>
<dbReference type="Gene3D" id="2.40.50.90">
    <property type="match status" value="1"/>
</dbReference>
<feature type="domain" description="TNase-like" evidence="1">
    <location>
        <begin position="7"/>
        <end position="152"/>
    </location>
</feature>
<dbReference type="SMART" id="SM00318">
    <property type="entry name" value="SNc"/>
    <property type="match status" value="1"/>
</dbReference>
<proteinExistence type="predicted"/>
<accession>A0AAW1ISU8</accession>
<name>A0AAW1ISU8_POPJA</name>
<dbReference type="InterPro" id="IPR035437">
    <property type="entry name" value="SNase_OB-fold_sf"/>
</dbReference>
<dbReference type="Proteomes" id="UP001458880">
    <property type="component" value="Unassembled WGS sequence"/>
</dbReference>
<dbReference type="AlphaFoldDB" id="A0AAW1ISU8"/>
<dbReference type="PANTHER" id="PTHR12302">
    <property type="entry name" value="EBNA2 BINDING PROTEIN P100"/>
    <property type="match status" value="1"/>
</dbReference>
<evidence type="ECO:0000313" key="2">
    <source>
        <dbReference type="EMBL" id="KAK9692604.1"/>
    </source>
</evidence>
<dbReference type="PROSITE" id="PS50830">
    <property type="entry name" value="TNASE_3"/>
    <property type="match status" value="1"/>
</dbReference>
<dbReference type="GO" id="GO:0005829">
    <property type="term" value="C:cytosol"/>
    <property type="evidence" value="ECO:0007669"/>
    <property type="project" value="TreeGrafter"/>
</dbReference>
<dbReference type="GO" id="GO:0003723">
    <property type="term" value="F:RNA binding"/>
    <property type="evidence" value="ECO:0007669"/>
    <property type="project" value="TreeGrafter"/>
</dbReference>
<gene>
    <name evidence="2" type="ORF">QE152_g35035</name>
</gene>
<evidence type="ECO:0000313" key="3">
    <source>
        <dbReference type="Proteomes" id="UP001458880"/>
    </source>
</evidence>
<dbReference type="GO" id="GO:0006402">
    <property type="term" value="P:mRNA catabolic process"/>
    <property type="evidence" value="ECO:0007669"/>
    <property type="project" value="TreeGrafter"/>
</dbReference>
<reference evidence="2 3" key="1">
    <citation type="journal article" date="2024" name="BMC Genomics">
        <title>De novo assembly and annotation of Popillia japonica's genome with initial clues to its potential as an invasive pest.</title>
        <authorList>
            <person name="Cucini C."/>
            <person name="Boschi S."/>
            <person name="Funari R."/>
            <person name="Cardaioli E."/>
            <person name="Iannotti N."/>
            <person name="Marturano G."/>
            <person name="Paoli F."/>
            <person name="Bruttini M."/>
            <person name="Carapelli A."/>
            <person name="Frati F."/>
            <person name="Nardi F."/>
        </authorList>
    </citation>
    <scope>NUCLEOTIDE SEQUENCE [LARGE SCALE GENOMIC DNA]</scope>
    <source>
        <strain evidence="2">DMR45628</strain>
    </source>
</reference>
<sequence>MTTQQIQPKRGIVKQVLSGDSVIIRGSVGAPPPEKQLNFSNIIAPKLARRATETSEVTKDEPFAWEAREFLRKKLVGEEVWFTAEKPPNAAREYGVVYLGKDFNTAENITKSLVSEGLVNVRRDGVRMTPELEELCEKENAAKAQGKGKWGGNSLESDAVSDSVAVNELFQSIKPDISSVIEENDVMRIGKKSNAKPRPVRAIFGNAFLVRDVIKNKHI</sequence>
<keyword evidence="3" id="KW-1185">Reference proteome</keyword>
<dbReference type="SUPFAM" id="SSF50199">
    <property type="entry name" value="Staphylococcal nuclease"/>
    <property type="match status" value="1"/>
</dbReference>
<dbReference type="Pfam" id="PF00565">
    <property type="entry name" value="SNase"/>
    <property type="match status" value="1"/>
</dbReference>
<protein>
    <submittedName>
        <fullName evidence="2">Staphylococcal nuclease</fullName>
    </submittedName>
</protein>
<evidence type="ECO:0000259" key="1">
    <source>
        <dbReference type="PROSITE" id="PS50830"/>
    </source>
</evidence>
<dbReference type="GO" id="GO:0005634">
    <property type="term" value="C:nucleus"/>
    <property type="evidence" value="ECO:0007669"/>
    <property type="project" value="TreeGrafter"/>
</dbReference>
<dbReference type="PANTHER" id="PTHR12302:SF2">
    <property type="entry name" value="STAPHYLOCOCCAL NUCLEASE DOMAIN-CONTAINING PROTEIN 1"/>
    <property type="match status" value="1"/>
</dbReference>